<dbReference type="Proteomes" id="UP001652624">
    <property type="component" value="Chromosome 10"/>
</dbReference>
<protein>
    <submittedName>
        <fullName evidence="10">Protein SPATA31F3</fullName>
    </submittedName>
</protein>
<dbReference type="PANTHER" id="PTHR21859:SF15">
    <property type="entry name" value="PROTEIN SPATA31F1-RELATED"/>
    <property type="match status" value="1"/>
</dbReference>
<accession>A0A1S3WBL9</accession>
<comment type="subcellular location">
    <subcellularLocation>
        <location evidence="1">Membrane</location>
        <topology evidence="1">Single-pass membrane protein</topology>
    </subcellularLocation>
</comment>
<comment type="similarity">
    <text evidence="5">Belongs to the SPATA31 family.</text>
</comment>
<sequence>MFSPTLILWNVGYPFYTYGSLVVILLIIWHVRKRCREKKLGPNRTCCRHHRKVKHKPKDKPTRARRLSWKEAEKPKGLLSVIKSQGWLPQEGSVRRLLCADPNCNICNGVALEIQQLLAGEKTCTSRNSSGPSHGSSPMEILSMSSLSLEHNPESLHSKETSKVSQVMDKKSLTQSTGAVSIHDYWTGHQLGLGTQVPDTPKDARALSSPSLEKPGTPLSQQDKKSNTEAVLEKKQEAGTGNKTESFPHWNTREVKGQGRKESTPLSKKETVTKATKNDEKRLTPTKNLERHTKSEKITEDDNVVFFDASQCLQSETQQHAAHTCHSWVLCSAQKNAK</sequence>
<feature type="compositionally biased region" description="Basic and acidic residues" evidence="6">
    <location>
        <begin position="251"/>
        <end position="285"/>
    </location>
</feature>
<dbReference type="FunCoup" id="A0A1S3WBL9">
    <property type="interactions" value="9"/>
</dbReference>
<evidence type="ECO:0000313" key="9">
    <source>
        <dbReference type="Proteomes" id="UP001652624"/>
    </source>
</evidence>
<reference evidence="10" key="1">
    <citation type="submission" date="2025-08" db="UniProtKB">
        <authorList>
            <consortium name="RefSeq"/>
        </authorList>
    </citation>
    <scope>IDENTIFICATION</scope>
</reference>
<name>A0A1S3WBL9_ERIEU</name>
<evidence type="ECO:0000256" key="2">
    <source>
        <dbReference type="ARBA" id="ARBA00022692"/>
    </source>
</evidence>
<evidence type="ECO:0000256" key="4">
    <source>
        <dbReference type="ARBA" id="ARBA00023136"/>
    </source>
</evidence>
<dbReference type="GeneID" id="103113370"/>
<dbReference type="AlphaFoldDB" id="A0A1S3WBL9"/>
<dbReference type="GO" id="GO:0016020">
    <property type="term" value="C:membrane"/>
    <property type="evidence" value="ECO:0007669"/>
    <property type="project" value="UniProtKB-SubCell"/>
</dbReference>
<evidence type="ECO:0000256" key="7">
    <source>
        <dbReference type="SAM" id="Phobius"/>
    </source>
</evidence>
<feature type="transmembrane region" description="Helical" evidence="7">
    <location>
        <begin position="6"/>
        <end position="29"/>
    </location>
</feature>
<keyword evidence="9" id="KW-1185">Reference proteome</keyword>
<evidence type="ECO:0000256" key="3">
    <source>
        <dbReference type="ARBA" id="ARBA00022989"/>
    </source>
</evidence>
<dbReference type="PANTHER" id="PTHR21859">
    <property type="entry name" value="ACROSOME-SPECIFIC PROTEIN"/>
    <property type="match status" value="1"/>
</dbReference>
<feature type="domain" description="SPATA31-like" evidence="8">
    <location>
        <begin position="52"/>
        <end position="138"/>
    </location>
</feature>
<dbReference type="eggNOG" id="ENOG502THPB">
    <property type="taxonomic scope" value="Eukaryota"/>
</dbReference>
<organism evidence="9 10">
    <name type="scientific">Erinaceus europaeus</name>
    <name type="common">Western European hedgehog</name>
    <dbReference type="NCBI Taxonomy" id="9365"/>
    <lineage>
        <taxon>Eukaryota</taxon>
        <taxon>Metazoa</taxon>
        <taxon>Chordata</taxon>
        <taxon>Craniata</taxon>
        <taxon>Vertebrata</taxon>
        <taxon>Euteleostomi</taxon>
        <taxon>Mammalia</taxon>
        <taxon>Eutheria</taxon>
        <taxon>Laurasiatheria</taxon>
        <taxon>Eulipotyphla</taxon>
        <taxon>Erinaceidae</taxon>
        <taxon>Erinaceinae</taxon>
        <taxon>Erinaceus</taxon>
    </lineage>
</organism>
<evidence type="ECO:0000256" key="6">
    <source>
        <dbReference type="SAM" id="MobiDB-lite"/>
    </source>
</evidence>
<gene>
    <name evidence="10" type="primary">SPATA31F3</name>
</gene>
<keyword evidence="4 7" id="KW-0472">Membrane</keyword>
<evidence type="ECO:0000256" key="5">
    <source>
        <dbReference type="ARBA" id="ARBA00035009"/>
    </source>
</evidence>
<dbReference type="Pfam" id="PF15371">
    <property type="entry name" value="DUF4599"/>
    <property type="match status" value="1"/>
</dbReference>
<feature type="compositionally biased region" description="Basic and acidic residues" evidence="6">
    <location>
        <begin position="222"/>
        <end position="237"/>
    </location>
</feature>
<dbReference type="InterPro" id="IPR027970">
    <property type="entry name" value="SPATA31-like"/>
</dbReference>
<feature type="compositionally biased region" description="Basic and acidic residues" evidence="6">
    <location>
        <begin position="151"/>
        <end position="170"/>
    </location>
</feature>
<dbReference type="OrthoDB" id="9535823at2759"/>
<evidence type="ECO:0000259" key="8">
    <source>
        <dbReference type="Pfam" id="PF15371"/>
    </source>
</evidence>
<evidence type="ECO:0000256" key="1">
    <source>
        <dbReference type="ARBA" id="ARBA00004167"/>
    </source>
</evidence>
<feature type="region of interest" description="Disordered" evidence="6">
    <location>
        <begin position="148"/>
        <end position="170"/>
    </location>
</feature>
<proteinExistence type="inferred from homology"/>
<evidence type="ECO:0000313" key="10">
    <source>
        <dbReference type="RefSeq" id="XP_016043499.2"/>
    </source>
</evidence>
<keyword evidence="3 7" id="KW-1133">Transmembrane helix</keyword>
<dbReference type="InParanoid" id="A0A1S3WBL9"/>
<dbReference type="RefSeq" id="XP_016043499.2">
    <property type="nucleotide sequence ID" value="XM_016188013.2"/>
</dbReference>
<feature type="region of interest" description="Disordered" evidence="6">
    <location>
        <begin position="192"/>
        <end position="285"/>
    </location>
</feature>
<keyword evidence="2 7" id="KW-0812">Transmembrane</keyword>